<keyword evidence="3" id="KW-1185">Reference proteome</keyword>
<dbReference type="Proteomes" id="UP000199069">
    <property type="component" value="Unassembled WGS sequence"/>
</dbReference>
<feature type="region of interest" description="Disordered" evidence="1">
    <location>
        <begin position="469"/>
        <end position="506"/>
    </location>
</feature>
<sequence>MRWGGHCEPASLFGGPARSPTRRKGSTGVAGPFWRVSRLLFRDGKRVEGERGGRTSGRQSRGRAGQGFVDDDMASTAKDAPVEAANPSWVSSYNSLAAKLPRPLAQRLPSGDKAAVTLALAQDKLAAFGNSSKERWDTVSRTTGERVAELRAGSSKGVASVQDAWLAKAWSVTNETQVPLNVALRQVGPLYFDVLPPGETFERRVPNLWFSLEIRPYTSPSSAYNSWSATWPILCVTGPAVAVTSLLAIPFVAAAAGGTALASLTTFGSSIVSGAGAAAESVGAAAATAAGLATKANAIPGASRVKGRLADAARDLVGEHISREKVQQHVVRYLTQGGKGKGKEEAVSVGLIEDAQVQEVEKTRERARKEKKLDEVDVTGYDVEKVLACATGHAGVDKALAKAFKKLSFKTKFTEYRTQDNPVLRVAGGPELETRTPAATFFHPHPTPKVYLVFYPFVLLHSSHITAEPVPASEVPPTEDEQRVMEQAKVDEHTSQTSGGTERREG</sequence>
<evidence type="ECO:0000256" key="1">
    <source>
        <dbReference type="SAM" id="MobiDB-lite"/>
    </source>
</evidence>
<feature type="region of interest" description="Disordered" evidence="1">
    <location>
        <begin position="45"/>
        <end position="71"/>
    </location>
</feature>
<protein>
    <submittedName>
        <fullName evidence="2">BY PROTMAP: gi|342320838|gb|EGU12776.1| Proteophosphoglycan ppg4 [Rhodotorula glutinis ATCC 204091]</fullName>
    </submittedName>
</protein>
<organism evidence="2 3">
    <name type="scientific">Rhodotorula toruloides</name>
    <name type="common">Yeast</name>
    <name type="synonym">Rhodosporidium toruloides</name>
    <dbReference type="NCBI Taxonomy" id="5286"/>
    <lineage>
        <taxon>Eukaryota</taxon>
        <taxon>Fungi</taxon>
        <taxon>Dikarya</taxon>
        <taxon>Basidiomycota</taxon>
        <taxon>Pucciniomycotina</taxon>
        <taxon>Microbotryomycetes</taxon>
        <taxon>Sporidiobolales</taxon>
        <taxon>Sporidiobolaceae</taxon>
        <taxon>Rhodotorula</taxon>
    </lineage>
</organism>
<evidence type="ECO:0000313" key="3">
    <source>
        <dbReference type="Proteomes" id="UP000199069"/>
    </source>
</evidence>
<evidence type="ECO:0000313" key="2">
    <source>
        <dbReference type="EMBL" id="CTR06651.1"/>
    </source>
</evidence>
<feature type="compositionally biased region" description="Low complexity" evidence="1">
    <location>
        <begin position="56"/>
        <end position="67"/>
    </location>
</feature>
<dbReference type="EMBL" id="CWKI01000005">
    <property type="protein sequence ID" value="CTR06651.1"/>
    <property type="molecule type" value="Genomic_DNA"/>
</dbReference>
<feature type="region of interest" description="Disordered" evidence="1">
    <location>
        <begin position="1"/>
        <end position="29"/>
    </location>
</feature>
<name>A0A0K3CHH0_RHOTO</name>
<gene>
    <name evidence="2" type="primary">FGENESH: predicted gene_5.57</name>
    <name evidence="2" type="ORF">BN2166_0025120</name>
</gene>
<reference evidence="2 3" key="1">
    <citation type="submission" date="2015-07" db="EMBL/GenBank/DDBJ databases">
        <authorList>
            <person name="Cajimat M.N.B."/>
            <person name="Milazzo M.L."/>
            <person name="Fulhorst C.F."/>
        </authorList>
    </citation>
    <scope>NUCLEOTIDE SEQUENCE [LARGE SCALE GENOMIC DNA]</scope>
    <source>
        <strain evidence="2">Single colony</strain>
    </source>
</reference>
<dbReference type="AlphaFoldDB" id="A0A0K3CHH0"/>
<proteinExistence type="predicted"/>
<feature type="compositionally biased region" description="Basic and acidic residues" evidence="1">
    <location>
        <begin position="480"/>
        <end position="494"/>
    </location>
</feature>
<accession>A0A0K3CHH0</accession>
<dbReference type="OMA" id="FERRVPN"/>